<dbReference type="AlphaFoldDB" id="A0A179FTC4"/>
<protein>
    <submittedName>
        <fullName evidence="2">Uncharacterized protein</fullName>
    </submittedName>
</protein>
<feature type="signal peptide" evidence="1">
    <location>
        <begin position="1"/>
        <end position="27"/>
    </location>
</feature>
<proteinExistence type="predicted"/>
<evidence type="ECO:0000313" key="2">
    <source>
        <dbReference type="EMBL" id="OAQ68875.1"/>
    </source>
</evidence>
<dbReference type="RefSeq" id="XP_018145725.1">
    <property type="nucleotide sequence ID" value="XM_018291523.1"/>
</dbReference>
<dbReference type="GeneID" id="28855517"/>
<reference evidence="2 3" key="1">
    <citation type="journal article" date="2016" name="PLoS Pathog.">
        <title>Biosynthesis of antibiotic leucinostatins in bio-control fungus Purpureocillium lilacinum and their inhibition on phytophthora revealed by genome mining.</title>
        <authorList>
            <person name="Wang G."/>
            <person name="Liu Z."/>
            <person name="Lin R."/>
            <person name="Li E."/>
            <person name="Mao Z."/>
            <person name="Ling J."/>
            <person name="Yang Y."/>
            <person name="Yin W.B."/>
            <person name="Xie B."/>
        </authorList>
    </citation>
    <scope>NUCLEOTIDE SEQUENCE [LARGE SCALE GENOMIC DNA]</scope>
    <source>
        <strain evidence="2">170</strain>
    </source>
</reference>
<dbReference type="Proteomes" id="UP000078397">
    <property type="component" value="Unassembled WGS sequence"/>
</dbReference>
<accession>A0A179FTC4</accession>
<dbReference type="EMBL" id="LSBJ02000003">
    <property type="protein sequence ID" value="OAQ68875.1"/>
    <property type="molecule type" value="Genomic_DNA"/>
</dbReference>
<evidence type="ECO:0000256" key="1">
    <source>
        <dbReference type="SAM" id="SignalP"/>
    </source>
</evidence>
<dbReference type="KEGG" id="pchm:VFPPC_13751"/>
<feature type="chain" id="PRO_5008101976" evidence="1">
    <location>
        <begin position="28"/>
        <end position="194"/>
    </location>
</feature>
<keyword evidence="1" id="KW-0732">Signal</keyword>
<comment type="caution">
    <text evidence="2">The sequence shown here is derived from an EMBL/GenBank/DDBJ whole genome shotgun (WGS) entry which is preliminary data.</text>
</comment>
<gene>
    <name evidence="2" type="ORF">VFPPC_13751</name>
</gene>
<sequence>MYIFKLNLLLCTLTFLLLPLFINPSSCFILNHTFEDGLYQFQWGKAGDSKRIPPNITRYFFDDSDSIPYTKGLSNIDKLLTKRECRLEPGTLDEDDRILATRALMNWCEQNSLKSKSVVLSVVKNVIVYVSFWEWGRRDFSLANEGYCSAKDLQYAFDHMDEKCGPGSTSVMYTFILNRYFGRCRRMDNMFWGG</sequence>
<name>A0A179FTC4_METCM</name>
<organism evidence="2 3">
    <name type="scientific">Pochonia chlamydosporia 170</name>
    <dbReference type="NCBI Taxonomy" id="1380566"/>
    <lineage>
        <taxon>Eukaryota</taxon>
        <taxon>Fungi</taxon>
        <taxon>Dikarya</taxon>
        <taxon>Ascomycota</taxon>
        <taxon>Pezizomycotina</taxon>
        <taxon>Sordariomycetes</taxon>
        <taxon>Hypocreomycetidae</taxon>
        <taxon>Hypocreales</taxon>
        <taxon>Clavicipitaceae</taxon>
        <taxon>Pochonia</taxon>
    </lineage>
</organism>
<evidence type="ECO:0000313" key="3">
    <source>
        <dbReference type="Proteomes" id="UP000078397"/>
    </source>
</evidence>
<keyword evidence="3" id="KW-1185">Reference proteome</keyword>